<gene>
    <name evidence="2" type="ORF">LITE_LOCUS1082</name>
</gene>
<feature type="non-terminal residue" evidence="2">
    <location>
        <position position="120"/>
    </location>
</feature>
<dbReference type="EMBL" id="CAMGYJ010000002">
    <property type="protein sequence ID" value="CAI0376583.1"/>
    <property type="molecule type" value="Genomic_DNA"/>
</dbReference>
<organism evidence="2 3">
    <name type="scientific">Linum tenue</name>
    <dbReference type="NCBI Taxonomy" id="586396"/>
    <lineage>
        <taxon>Eukaryota</taxon>
        <taxon>Viridiplantae</taxon>
        <taxon>Streptophyta</taxon>
        <taxon>Embryophyta</taxon>
        <taxon>Tracheophyta</taxon>
        <taxon>Spermatophyta</taxon>
        <taxon>Magnoliopsida</taxon>
        <taxon>eudicotyledons</taxon>
        <taxon>Gunneridae</taxon>
        <taxon>Pentapetalae</taxon>
        <taxon>rosids</taxon>
        <taxon>fabids</taxon>
        <taxon>Malpighiales</taxon>
        <taxon>Linaceae</taxon>
        <taxon>Linum</taxon>
    </lineage>
</organism>
<comment type="caution">
    <text evidence="2">The sequence shown here is derived from an EMBL/GenBank/DDBJ whole genome shotgun (WGS) entry which is preliminary data.</text>
</comment>
<evidence type="ECO:0000313" key="2">
    <source>
        <dbReference type="EMBL" id="CAI0376583.1"/>
    </source>
</evidence>
<protein>
    <submittedName>
        <fullName evidence="2">Uncharacterized protein</fullName>
    </submittedName>
</protein>
<dbReference type="AlphaFoldDB" id="A0AAV0GW45"/>
<accession>A0AAV0GW45</accession>
<feature type="non-terminal residue" evidence="2">
    <location>
        <position position="1"/>
    </location>
</feature>
<reference evidence="2" key="1">
    <citation type="submission" date="2022-08" db="EMBL/GenBank/DDBJ databases">
        <authorList>
            <person name="Gutierrez-Valencia J."/>
        </authorList>
    </citation>
    <scope>NUCLEOTIDE SEQUENCE</scope>
</reference>
<evidence type="ECO:0000313" key="3">
    <source>
        <dbReference type="Proteomes" id="UP001154282"/>
    </source>
</evidence>
<proteinExistence type="predicted"/>
<evidence type="ECO:0000256" key="1">
    <source>
        <dbReference type="SAM" id="MobiDB-lite"/>
    </source>
</evidence>
<feature type="region of interest" description="Disordered" evidence="1">
    <location>
        <begin position="86"/>
        <end position="120"/>
    </location>
</feature>
<feature type="compositionally biased region" description="Gly residues" evidence="1">
    <location>
        <begin position="104"/>
        <end position="120"/>
    </location>
</feature>
<sequence>VVNHLQRPLLHVPEYRHVLRVPIAGERQAHLRRLVGVQNPDGIDVHLGAAGEEEPDLGHREILKLAEVVAGVEDRQRRAQRVLRHLLPERRPEGGVRRRREAGDGGAGVDDGAGGGEHGG</sequence>
<feature type="compositionally biased region" description="Basic and acidic residues" evidence="1">
    <location>
        <begin position="86"/>
        <end position="96"/>
    </location>
</feature>
<keyword evidence="3" id="KW-1185">Reference proteome</keyword>
<name>A0AAV0GW45_9ROSI</name>
<dbReference type="Proteomes" id="UP001154282">
    <property type="component" value="Unassembled WGS sequence"/>
</dbReference>